<gene>
    <name evidence="1" type="ORF">MENT_LOCUS48778</name>
</gene>
<evidence type="ECO:0000313" key="2">
    <source>
        <dbReference type="Proteomes" id="UP000580250"/>
    </source>
</evidence>
<proteinExistence type="predicted"/>
<dbReference type="EMBL" id="CAJEWN010001235">
    <property type="protein sequence ID" value="CAD2195670.1"/>
    <property type="molecule type" value="Genomic_DNA"/>
</dbReference>
<dbReference type="AlphaFoldDB" id="A0A6V7X8J7"/>
<protein>
    <submittedName>
        <fullName evidence="1">Uncharacterized protein</fullName>
    </submittedName>
</protein>
<sequence length="124" mass="14657">MATTTKSENRNLKRRGGLLPILRTKIMEMENEICFSKQPIKQCPMGTYPTGWEFEEEKGENKHFTTKNIPFICMPRSDSEARNLLNQYRQLIGNNQQQQQLELNNYKQHSIVEKVLEPKECRRL</sequence>
<evidence type="ECO:0000313" key="1">
    <source>
        <dbReference type="EMBL" id="CAD2195670.1"/>
    </source>
</evidence>
<dbReference type="OrthoDB" id="5825149at2759"/>
<name>A0A6V7X8J7_MELEN</name>
<reference evidence="1 2" key="1">
    <citation type="submission" date="2020-08" db="EMBL/GenBank/DDBJ databases">
        <authorList>
            <person name="Koutsovoulos G."/>
            <person name="Danchin GJ E."/>
        </authorList>
    </citation>
    <scope>NUCLEOTIDE SEQUENCE [LARGE SCALE GENOMIC DNA]</scope>
</reference>
<comment type="caution">
    <text evidence="1">The sequence shown here is derived from an EMBL/GenBank/DDBJ whole genome shotgun (WGS) entry which is preliminary data.</text>
</comment>
<dbReference type="Proteomes" id="UP000580250">
    <property type="component" value="Unassembled WGS sequence"/>
</dbReference>
<organism evidence="1 2">
    <name type="scientific">Meloidogyne enterolobii</name>
    <name type="common">Root-knot nematode worm</name>
    <name type="synonym">Meloidogyne mayaguensis</name>
    <dbReference type="NCBI Taxonomy" id="390850"/>
    <lineage>
        <taxon>Eukaryota</taxon>
        <taxon>Metazoa</taxon>
        <taxon>Ecdysozoa</taxon>
        <taxon>Nematoda</taxon>
        <taxon>Chromadorea</taxon>
        <taxon>Rhabditida</taxon>
        <taxon>Tylenchina</taxon>
        <taxon>Tylenchomorpha</taxon>
        <taxon>Tylenchoidea</taxon>
        <taxon>Meloidogynidae</taxon>
        <taxon>Meloidogyninae</taxon>
        <taxon>Meloidogyne</taxon>
    </lineage>
</organism>
<accession>A0A6V7X8J7</accession>